<evidence type="ECO:0000256" key="7">
    <source>
        <dbReference type="ARBA" id="ARBA00022723"/>
    </source>
</evidence>
<name>A0ABD6CTR2_9EURY</name>
<keyword evidence="3" id="KW-0813">Transport</keyword>
<evidence type="ECO:0000256" key="8">
    <source>
        <dbReference type="ARBA" id="ARBA00022982"/>
    </source>
</evidence>
<keyword evidence="8" id="KW-0249">Electron transport</keyword>
<proteinExistence type="inferred from homology"/>
<sequence>MTASESGSGTGADDAASLRRRAGALVRAALASPEEADDRYRRVQALKGRVTVERHSLGARISHWVQAFLMFVLMATGYAIWTGTYGPLNVVPWDGYYLAFGLHLWAGILLLSVFFVLFPLYHVYVDGHRQLAELTDIRVAVRVGQAFVGLKSYIPGYHAARQTYDETDGDWVAYHPMQKTFFWWVSILFGVLALTGFGMYAEMRTDPAWWIELLGVLDGYVGFVVLKQIHLLVFFLIVAMIVGHVYFAVLPSNRATLRSMVFGDMEAYVLGGEDDDEQ</sequence>
<dbReference type="AlphaFoldDB" id="A0ABD6CTR2"/>
<evidence type="ECO:0000256" key="9">
    <source>
        <dbReference type="ARBA" id="ARBA00022989"/>
    </source>
</evidence>
<dbReference type="RefSeq" id="WP_256406080.1">
    <property type="nucleotide sequence ID" value="NZ_CP187151.1"/>
</dbReference>
<feature type="domain" description="Cytochrome b561 bacterial/Ni-hydrogenase" evidence="13">
    <location>
        <begin position="54"/>
        <end position="263"/>
    </location>
</feature>
<dbReference type="GO" id="GO:0046872">
    <property type="term" value="F:metal ion binding"/>
    <property type="evidence" value="ECO:0007669"/>
    <property type="project" value="UniProtKB-KW"/>
</dbReference>
<dbReference type="InterPro" id="IPR011577">
    <property type="entry name" value="Cyt_b561_bac/Ni-Hgenase"/>
</dbReference>
<feature type="transmembrane region" description="Helical" evidence="12">
    <location>
        <begin position="181"/>
        <end position="201"/>
    </location>
</feature>
<keyword evidence="4" id="KW-1003">Cell membrane</keyword>
<keyword evidence="5" id="KW-0349">Heme</keyword>
<accession>A0ABD6CTR2</accession>
<evidence type="ECO:0000313" key="14">
    <source>
        <dbReference type="EMBL" id="MFD1632623.1"/>
    </source>
</evidence>
<evidence type="ECO:0000256" key="3">
    <source>
        <dbReference type="ARBA" id="ARBA00022448"/>
    </source>
</evidence>
<reference evidence="14 15" key="1">
    <citation type="journal article" date="2019" name="Int. J. Syst. Evol. Microbiol.">
        <title>The Global Catalogue of Microorganisms (GCM) 10K type strain sequencing project: providing services to taxonomists for standard genome sequencing and annotation.</title>
        <authorList>
            <consortium name="The Broad Institute Genomics Platform"/>
            <consortium name="The Broad Institute Genome Sequencing Center for Infectious Disease"/>
            <person name="Wu L."/>
            <person name="Ma J."/>
        </authorList>
    </citation>
    <scope>NUCLEOTIDE SEQUENCE [LARGE SCALE GENOMIC DNA]</scope>
    <source>
        <strain evidence="14 15">CGMCC 1.10594</strain>
    </source>
</reference>
<dbReference type="Gene3D" id="1.20.950.20">
    <property type="entry name" value="Transmembrane di-heme cytochromes, Chain C"/>
    <property type="match status" value="1"/>
</dbReference>
<comment type="subcellular location">
    <subcellularLocation>
        <location evidence="1">Cell membrane</location>
        <topology evidence="1">Multi-pass membrane protein</topology>
    </subcellularLocation>
</comment>
<keyword evidence="9 12" id="KW-1133">Transmembrane helix</keyword>
<keyword evidence="10" id="KW-0408">Iron</keyword>
<feature type="transmembrane region" description="Helical" evidence="12">
    <location>
        <begin position="64"/>
        <end position="84"/>
    </location>
</feature>
<keyword evidence="6 12" id="KW-0812">Transmembrane</keyword>
<keyword evidence="7" id="KW-0479">Metal-binding</keyword>
<keyword evidence="11 12" id="KW-0472">Membrane</keyword>
<evidence type="ECO:0000256" key="2">
    <source>
        <dbReference type="ARBA" id="ARBA00008622"/>
    </source>
</evidence>
<dbReference type="InterPro" id="IPR000516">
    <property type="entry name" value="Ni-dep_Hydgase_cyt-B"/>
</dbReference>
<protein>
    <submittedName>
        <fullName evidence="14">Cytochrome b/b6 domain-containing protein</fullName>
    </submittedName>
</protein>
<dbReference type="PRINTS" id="PR00161">
    <property type="entry name" value="NIHGNASECYTB"/>
</dbReference>
<comment type="caution">
    <text evidence="14">The sequence shown here is derived from an EMBL/GenBank/DDBJ whole genome shotgun (WGS) entry which is preliminary data.</text>
</comment>
<evidence type="ECO:0000259" key="13">
    <source>
        <dbReference type="Pfam" id="PF01292"/>
    </source>
</evidence>
<evidence type="ECO:0000256" key="5">
    <source>
        <dbReference type="ARBA" id="ARBA00022617"/>
    </source>
</evidence>
<dbReference type="Proteomes" id="UP001597075">
    <property type="component" value="Unassembled WGS sequence"/>
</dbReference>
<evidence type="ECO:0000256" key="12">
    <source>
        <dbReference type="SAM" id="Phobius"/>
    </source>
</evidence>
<evidence type="ECO:0000256" key="6">
    <source>
        <dbReference type="ARBA" id="ARBA00022692"/>
    </source>
</evidence>
<dbReference type="PANTHER" id="PTHR30485:SF0">
    <property type="entry name" value="NI_FE-HYDROGENASE 1 B-TYPE CYTOCHROME SUBUNIT-RELATED"/>
    <property type="match status" value="1"/>
</dbReference>
<organism evidence="14 15">
    <name type="scientific">Haloplanus ruber</name>
    <dbReference type="NCBI Taxonomy" id="869892"/>
    <lineage>
        <taxon>Archaea</taxon>
        <taxon>Methanobacteriati</taxon>
        <taxon>Methanobacteriota</taxon>
        <taxon>Stenosarchaea group</taxon>
        <taxon>Halobacteria</taxon>
        <taxon>Halobacteriales</taxon>
        <taxon>Haloferacaceae</taxon>
        <taxon>Haloplanus</taxon>
    </lineage>
</organism>
<feature type="transmembrane region" description="Helical" evidence="12">
    <location>
        <begin position="231"/>
        <end position="250"/>
    </location>
</feature>
<dbReference type="SUPFAM" id="SSF81342">
    <property type="entry name" value="Transmembrane di-heme cytochromes"/>
    <property type="match status" value="1"/>
</dbReference>
<keyword evidence="15" id="KW-1185">Reference proteome</keyword>
<evidence type="ECO:0000256" key="11">
    <source>
        <dbReference type="ARBA" id="ARBA00023136"/>
    </source>
</evidence>
<evidence type="ECO:0000256" key="10">
    <source>
        <dbReference type="ARBA" id="ARBA00023004"/>
    </source>
</evidence>
<dbReference type="PANTHER" id="PTHR30485">
    <property type="entry name" value="NI/FE-HYDROGENASE 1 B-TYPE CYTOCHROME SUBUNIT"/>
    <property type="match status" value="1"/>
</dbReference>
<gene>
    <name evidence="14" type="ORF">ACFSBJ_02515</name>
</gene>
<dbReference type="GO" id="GO:0005886">
    <property type="term" value="C:plasma membrane"/>
    <property type="evidence" value="ECO:0007669"/>
    <property type="project" value="UniProtKB-SubCell"/>
</dbReference>
<feature type="transmembrane region" description="Helical" evidence="12">
    <location>
        <begin position="96"/>
        <end position="121"/>
    </location>
</feature>
<dbReference type="InterPro" id="IPR016174">
    <property type="entry name" value="Di-haem_cyt_TM"/>
</dbReference>
<evidence type="ECO:0000256" key="4">
    <source>
        <dbReference type="ARBA" id="ARBA00022475"/>
    </source>
</evidence>
<comment type="similarity">
    <text evidence="2">Belongs to the HupC/HyaC/HydC family.</text>
</comment>
<dbReference type="InterPro" id="IPR051542">
    <property type="entry name" value="Hydrogenase_cytochrome"/>
</dbReference>
<dbReference type="EMBL" id="JBHUDL010000004">
    <property type="protein sequence ID" value="MFD1632623.1"/>
    <property type="molecule type" value="Genomic_DNA"/>
</dbReference>
<dbReference type="Pfam" id="PF01292">
    <property type="entry name" value="Ni_hydr_CYTB"/>
    <property type="match status" value="1"/>
</dbReference>
<evidence type="ECO:0000313" key="15">
    <source>
        <dbReference type="Proteomes" id="UP001597075"/>
    </source>
</evidence>
<evidence type="ECO:0000256" key="1">
    <source>
        <dbReference type="ARBA" id="ARBA00004651"/>
    </source>
</evidence>